<keyword evidence="2" id="KW-1185">Reference proteome</keyword>
<evidence type="ECO:0000313" key="1">
    <source>
        <dbReference type="EMBL" id="MCX2819242.1"/>
    </source>
</evidence>
<accession>A0A9Q4C551</accession>
<reference evidence="1" key="1">
    <citation type="submission" date="2022-09" db="EMBL/GenBank/DDBJ databases">
        <title>Haloadaptaus new haloarchaeum isolated from saline soil.</title>
        <authorList>
            <person name="Duran-Viseras A."/>
            <person name="Sanchez-Porro C."/>
            <person name="Ventosa A."/>
        </authorList>
    </citation>
    <scope>NUCLEOTIDE SEQUENCE</scope>
    <source>
        <strain evidence="1">F3-133</strain>
    </source>
</reference>
<gene>
    <name evidence="1" type="ORF">EGH25_07735</name>
</gene>
<sequence length="49" mass="5326">MNEIVCVGGTDVDIAGGNDYSFCPGDEETFVFYAEYKGERTVVRTVDVG</sequence>
<proteinExistence type="predicted"/>
<dbReference type="AlphaFoldDB" id="A0A9Q4C551"/>
<comment type="caution">
    <text evidence="1">The sequence shown here is derived from an EMBL/GenBank/DDBJ whole genome shotgun (WGS) entry which is preliminary data.</text>
</comment>
<protein>
    <submittedName>
        <fullName evidence="1">Uncharacterized protein</fullName>
    </submittedName>
</protein>
<name>A0A9Q4C551_9EURY</name>
<organism evidence="1 2">
    <name type="scientific">Halorutilus salinus</name>
    <dbReference type="NCBI Taxonomy" id="2487751"/>
    <lineage>
        <taxon>Archaea</taxon>
        <taxon>Methanobacteriati</taxon>
        <taxon>Methanobacteriota</taxon>
        <taxon>Stenosarchaea group</taxon>
        <taxon>Halobacteria</taxon>
        <taxon>Halorutilales</taxon>
        <taxon>Halorutilaceae</taxon>
        <taxon>Halorutilus</taxon>
    </lineage>
</organism>
<evidence type="ECO:0000313" key="2">
    <source>
        <dbReference type="Proteomes" id="UP001149411"/>
    </source>
</evidence>
<dbReference type="Proteomes" id="UP001149411">
    <property type="component" value="Unassembled WGS sequence"/>
</dbReference>
<dbReference type="EMBL" id="RKLV01000006">
    <property type="protein sequence ID" value="MCX2819242.1"/>
    <property type="molecule type" value="Genomic_DNA"/>
</dbReference>
<dbReference type="RefSeq" id="WP_266087334.1">
    <property type="nucleotide sequence ID" value="NZ_RKLV01000006.1"/>
</dbReference>